<gene>
    <name evidence="2" type="ORF">GQ55_6G008700</name>
    <name evidence="3" type="ORF">GQ55_6G009000</name>
    <name evidence="4" type="ORF">GQ55_6G009600</name>
</gene>
<feature type="region of interest" description="Disordered" evidence="1">
    <location>
        <begin position="189"/>
        <end position="226"/>
    </location>
</feature>
<sequence>MPPSPNRQSGGWPPPIGSNPAVRCSPVGASCHQPDPPSSGPDGGHKMGRRRLPFFQIGISGISPNPPRFGFRARERVTGRDGRRSRPRAIPLPLRDPRPGAQDAGRGALPPPLLLRRLPPRPRAGRRCDGRPPRAEHARGVTEACAAAGPGGHQHRRPGALRLCRGPALPPRRGAPPRAADPAVHVAAAHRGARRQRQGAAREGGGRRGHLRHPGRRPLRPDPGLLRRHTRAEAARAHGELGTGDYHSREDHLRQHLHNYRGLTLHS</sequence>
<feature type="compositionally biased region" description="Basic and acidic residues" evidence="1">
    <location>
        <begin position="126"/>
        <end position="140"/>
    </location>
</feature>
<evidence type="ECO:0000313" key="5">
    <source>
        <dbReference type="Proteomes" id="UP000244336"/>
    </source>
</evidence>
<proteinExistence type="predicted"/>
<dbReference type="Gramene" id="PUZ49823">
    <property type="protein sequence ID" value="PUZ49823"/>
    <property type="gene ID" value="GQ55_6G009000"/>
</dbReference>
<evidence type="ECO:0000313" key="4">
    <source>
        <dbReference type="EMBL" id="PUZ49825.1"/>
    </source>
</evidence>
<name>A0A2T7D2S1_9POAL</name>
<organism evidence="3 5">
    <name type="scientific">Panicum hallii var. hallii</name>
    <dbReference type="NCBI Taxonomy" id="1504633"/>
    <lineage>
        <taxon>Eukaryota</taxon>
        <taxon>Viridiplantae</taxon>
        <taxon>Streptophyta</taxon>
        <taxon>Embryophyta</taxon>
        <taxon>Tracheophyta</taxon>
        <taxon>Spermatophyta</taxon>
        <taxon>Magnoliopsida</taxon>
        <taxon>Liliopsida</taxon>
        <taxon>Poales</taxon>
        <taxon>Poaceae</taxon>
        <taxon>PACMAD clade</taxon>
        <taxon>Panicoideae</taxon>
        <taxon>Panicodae</taxon>
        <taxon>Paniceae</taxon>
        <taxon>Panicinae</taxon>
        <taxon>Panicum</taxon>
        <taxon>Panicum sect. Panicum</taxon>
    </lineage>
</organism>
<dbReference type="AlphaFoldDB" id="A0A2T7D2S1"/>
<dbReference type="EMBL" id="CM009754">
    <property type="protein sequence ID" value="PUZ49825.1"/>
    <property type="molecule type" value="Genomic_DNA"/>
</dbReference>
<dbReference type="Gramene" id="PUZ49820">
    <property type="protein sequence ID" value="PUZ49820"/>
    <property type="gene ID" value="GQ55_6G008700"/>
</dbReference>
<evidence type="ECO:0000313" key="2">
    <source>
        <dbReference type="EMBL" id="PUZ49820.1"/>
    </source>
</evidence>
<dbReference type="Proteomes" id="UP000244336">
    <property type="component" value="Chromosome 6"/>
</dbReference>
<feature type="region of interest" description="Disordered" evidence="1">
    <location>
        <begin position="1"/>
        <end position="140"/>
    </location>
</feature>
<dbReference type="EMBL" id="CM009754">
    <property type="protein sequence ID" value="PUZ49823.1"/>
    <property type="molecule type" value="Genomic_DNA"/>
</dbReference>
<protein>
    <submittedName>
        <fullName evidence="3">Uncharacterized protein</fullName>
    </submittedName>
</protein>
<feature type="compositionally biased region" description="Basic and acidic residues" evidence="1">
    <location>
        <begin position="72"/>
        <end position="84"/>
    </location>
</feature>
<feature type="compositionally biased region" description="Basic residues" evidence="1">
    <location>
        <begin position="207"/>
        <end position="218"/>
    </location>
</feature>
<accession>A0A2T7D2S1</accession>
<evidence type="ECO:0000256" key="1">
    <source>
        <dbReference type="SAM" id="MobiDB-lite"/>
    </source>
</evidence>
<dbReference type="EMBL" id="CM009754">
    <property type="protein sequence ID" value="PUZ49820.1"/>
    <property type="molecule type" value="Genomic_DNA"/>
</dbReference>
<dbReference type="Gramene" id="PUZ49825">
    <property type="protein sequence ID" value="PUZ49825"/>
    <property type="gene ID" value="GQ55_6G009600"/>
</dbReference>
<evidence type="ECO:0000313" key="3">
    <source>
        <dbReference type="EMBL" id="PUZ49823.1"/>
    </source>
</evidence>
<keyword evidence="5" id="KW-1185">Reference proteome</keyword>
<reference evidence="3 5" key="1">
    <citation type="submission" date="2018-04" db="EMBL/GenBank/DDBJ databases">
        <title>WGS assembly of Panicum hallii var. hallii HAL2.</title>
        <authorList>
            <person name="Lovell J."/>
            <person name="Jenkins J."/>
            <person name="Lowry D."/>
            <person name="Mamidi S."/>
            <person name="Sreedasyam A."/>
            <person name="Weng X."/>
            <person name="Barry K."/>
            <person name="Bonette J."/>
            <person name="Campitelli B."/>
            <person name="Daum C."/>
            <person name="Gordon S."/>
            <person name="Gould B."/>
            <person name="Lipzen A."/>
            <person name="MacQueen A."/>
            <person name="Palacio-Mejia J."/>
            <person name="Plott C."/>
            <person name="Shakirov E."/>
            <person name="Shu S."/>
            <person name="Yoshinaga Y."/>
            <person name="Zane M."/>
            <person name="Rokhsar D."/>
            <person name="Grimwood J."/>
            <person name="Schmutz J."/>
            <person name="Juenger T."/>
        </authorList>
    </citation>
    <scope>NUCLEOTIDE SEQUENCE [LARGE SCALE GENOMIC DNA]</scope>
    <source>
        <strain evidence="5">cv. HAL2</strain>
        <strain evidence="3">HAL2</strain>
    </source>
</reference>